<evidence type="ECO:0000313" key="1">
    <source>
        <dbReference type="EMBL" id="RXT34143.1"/>
    </source>
</evidence>
<reference evidence="1 2" key="1">
    <citation type="submission" date="2017-03" db="EMBL/GenBank/DDBJ databases">
        <authorList>
            <person name="Safronova V.I."/>
            <person name="Sazanova A.L."/>
            <person name="Chirak E.R."/>
        </authorList>
    </citation>
    <scope>NUCLEOTIDE SEQUENCE [LARGE SCALE GENOMIC DNA]</scope>
    <source>
        <strain evidence="1 2">Opo-242</strain>
    </source>
</reference>
<proteinExistence type="predicted"/>
<gene>
    <name evidence="1" type="ORF">B5V01_34490</name>
</gene>
<accession>A0A4Q1UIC5</accession>
<organism evidence="1 2">
    <name type="scientific">Mesorhizobium erdmanii</name>
    <dbReference type="NCBI Taxonomy" id="1777866"/>
    <lineage>
        <taxon>Bacteria</taxon>
        <taxon>Pseudomonadati</taxon>
        <taxon>Pseudomonadota</taxon>
        <taxon>Alphaproteobacteria</taxon>
        <taxon>Hyphomicrobiales</taxon>
        <taxon>Phyllobacteriaceae</taxon>
        <taxon>Mesorhizobium</taxon>
    </lineage>
</organism>
<sequence>MIPKTMRGALSRLAIEGIIKRIRRGLYEIAENENDILFENNGELATSIANLQRYSEAMSTGSPVVISGSFFSLGQTWDQSDVDVAKQLIETGRCEIARRKVDRLYERSSQRLKNYQIWNDLIETLPELSEWLAMPPEQMAKRVGVAWELSVTVGRFIDLDKRLSTDSDSPHLRLDADVRLSLEDVNGSVGTLLREFPTGAAMDDRHREWNASQEAIEVARAIFINVEKTNLLIAEYLPLIARALKSDDLESVQGRKSAGWGVGTVKRIGLASIIAASTVTGGLVGGATGEVGAEITRQTQLSDKAAKLVLKSKDDLIEMSKDAPADIRNAVEDFIKRIENSKR</sequence>
<evidence type="ECO:0000313" key="2">
    <source>
        <dbReference type="Proteomes" id="UP000290444"/>
    </source>
</evidence>
<dbReference type="AlphaFoldDB" id="A0A4Q1UIC5"/>
<name>A0A4Q1UIC5_9HYPH</name>
<comment type="caution">
    <text evidence="1">The sequence shown here is derived from an EMBL/GenBank/DDBJ whole genome shotgun (WGS) entry which is preliminary data.</text>
</comment>
<dbReference type="Proteomes" id="UP000290444">
    <property type="component" value="Unassembled WGS sequence"/>
</dbReference>
<protein>
    <submittedName>
        <fullName evidence="1">Uncharacterized protein</fullName>
    </submittedName>
</protein>
<dbReference type="EMBL" id="MZXX01000047">
    <property type="protein sequence ID" value="RXT34143.1"/>
    <property type="molecule type" value="Genomic_DNA"/>
</dbReference>